<dbReference type="RefSeq" id="WP_116181900.1">
    <property type="nucleotide sequence ID" value="NZ_CP144375.1"/>
</dbReference>
<dbReference type="InterPro" id="IPR051448">
    <property type="entry name" value="CdaR-like_regulators"/>
</dbReference>
<dbReference type="PANTHER" id="PTHR33744">
    <property type="entry name" value="CARBOHYDRATE DIACID REGULATOR"/>
    <property type="match status" value="1"/>
</dbReference>
<dbReference type="InterPro" id="IPR025736">
    <property type="entry name" value="PucR_C-HTH_dom"/>
</dbReference>
<evidence type="ECO:0000313" key="3">
    <source>
        <dbReference type="EMBL" id="REH26474.1"/>
    </source>
</evidence>
<dbReference type="AlphaFoldDB" id="A0A3E0GTA4"/>
<feature type="domain" description="PucR C-terminal helix-turn-helix" evidence="1">
    <location>
        <begin position="318"/>
        <end position="375"/>
    </location>
</feature>
<dbReference type="Pfam" id="PF13556">
    <property type="entry name" value="HTH_30"/>
    <property type="match status" value="1"/>
</dbReference>
<accession>A0A3E0GTA4</accession>
<feature type="domain" description="PucR-like N-terminal" evidence="2">
    <location>
        <begin position="12"/>
        <end position="177"/>
    </location>
</feature>
<dbReference type="PANTHER" id="PTHR33744:SF1">
    <property type="entry name" value="DNA-BINDING TRANSCRIPTIONAL ACTIVATOR ADER"/>
    <property type="match status" value="1"/>
</dbReference>
<keyword evidence="4" id="KW-1185">Reference proteome</keyword>
<dbReference type="Gene3D" id="1.10.10.2840">
    <property type="entry name" value="PucR C-terminal helix-turn-helix domain"/>
    <property type="match status" value="1"/>
</dbReference>
<evidence type="ECO:0000259" key="1">
    <source>
        <dbReference type="Pfam" id="PF13556"/>
    </source>
</evidence>
<dbReference type="OrthoDB" id="5243741at2"/>
<evidence type="ECO:0000313" key="4">
    <source>
        <dbReference type="Proteomes" id="UP000256269"/>
    </source>
</evidence>
<name>A0A3E0GTA4_9PSEU</name>
<comment type="caution">
    <text evidence="3">The sequence shown here is derived from an EMBL/GenBank/DDBJ whole genome shotgun (WGS) entry which is preliminary data.</text>
</comment>
<sequence length="380" mass="42066">MTAVRTDASQLWARLPSHLGKRFRPYAGRLARDVVREIQHSVPDYSRPLRGKFGQVLVGGVERAIVHCFESVGNPTVSSAEWTAWFRYIGRVEFTEGRTTDSMQTAVRVGARVAWRNLAAAGRELGIPPDVLMLTAEAIFAYVDELCRVAVEGYAEARHEAEAGDERQRAQLLRLILADPPTSTESIEAQAIAANWPLPPEAAVIALTEDTAHPPEGCLTDGGCVLTPDPERTTRQLRPRLMAVGPTVPLAQARQSLALARRAINLVSRGVIAGPVVRCDDHLLTLLLHADDFLLAELSRRSLAPFAELTPKQRERLSATLLAWLDTRGGVNEIATRLTVHPQTVRYRMHQIDQLVGDRINDPIRRLELEVSLRAQLRHG</sequence>
<evidence type="ECO:0000259" key="2">
    <source>
        <dbReference type="Pfam" id="PF25906"/>
    </source>
</evidence>
<organism evidence="3 4">
    <name type="scientific">Kutzneria buriramensis</name>
    <dbReference type="NCBI Taxonomy" id="1045776"/>
    <lineage>
        <taxon>Bacteria</taxon>
        <taxon>Bacillati</taxon>
        <taxon>Actinomycetota</taxon>
        <taxon>Actinomycetes</taxon>
        <taxon>Pseudonocardiales</taxon>
        <taxon>Pseudonocardiaceae</taxon>
        <taxon>Kutzneria</taxon>
    </lineage>
</organism>
<reference evidence="3 4" key="1">
    <citation type="submission" date="2018-08" db="EMBL/GenBank/DDBJ databases">
        <title>Genomic Encyclopedia of Archaeal and Bacterial Type Strains, Phase II (KMG-II): from individual species to whole genera.</title>
        <authorList>
            <person name="Goeker M."/>
        </authorList>
    </citation>
    <scope>NUCLEOTIDE SEQUENCE [LARGE SCALE GENOMIC DNA]</scope>
    <source>
        <strain evidence="3 4">DSM 45791</strain>
    </source>
</reference>
<dbReference type="EMBL" id="QUNO01000032">
    <property type="protein sequence ID" value="REH26474.1"/>
    <property type="molecule type" value="Genomic_DNA"/>
</dbReference>
<protein>
    <submittedName>
        <fullName evidence="3">PucR-like helix-turn-helix protein</fullName>
    </submittedName>
</protein>
<dbReference type="InterPro" id="IPR058663">
    <property type="entry name" value="PucR-like_N"/>
</dbReference>
<proteinExistence type="predicted"/>
<dbReference type="Proteomes" id="UP000256269">
    <property type="component" value="Unassembled WGS sequence"/>
</dbReference>
<dbReference type="Pfam" id="PF25906">
    <property type="entry name" value="PucR-like_N"/>
    <property type="match status" value="1"/>
</dbReference>
<gene>
    <name evidence="3" type="ORF">BCF44_13245</name>
</gene>
<dbReference type="InterPro" id="IPR042070">
    <property type="entry name" value="PucR_C-HTH_sf"/>
</dbReference>